<dbReference type="EMBL" id="QGSV01000453">
    <property type="protein sequence ID" value="PWU43349.1"/>
    <property type="molecule type" value="Genomic_DNA"/>
</dbReference>
<name>A0A317JRI7_9ACTN</name>
<accession>A0A317JRI7</accession>
<protein>
    <submittedName>
        <fullName evidence="1">Uncharacterized protein</fullName>
    </submittedName>
</protein>
<dbReference type="AlphaFoldDB" id="A0A317JRI7"/>
<evidence type="ECO:0000313" key="1">
    <source>
        <dbReference type="EMBL" id="PWU43349.1"/>
    </source>
</evidence>
<sequence>MPAVACGYWQDRGMRVGEARAVAVDWVGERLRRDPAVQGVFFSGSTVGLPDEAVLPASYRPSP</sequence>
<reference evidence="2" key="1">
    <citation type="submission" date="2018-05" db="EMBL/GenBank/DDBJ databases">
        <title>Micromonospora globispora sp. nov. and Micromonospora rugosa sp. nov., isolated from marine sediment.</title>
        <authorList>
            <person name="Carro L."/>
            <person name="Aysel V."/>
            <person name="Cetin D."/>
            <person name="Igual J.M."/>
            <person name="Klenk H.-P."/>
            <person name="Trujillo M.E."/>
            <person name="Sahin N."/>
        </authorList>
    </citation>
    <scope>NUCLEOTIDE SEQUENCE [LARGE SCALE GENOMIC DNA]</scope>
    <source>
        <strain evidence="2">S2904</strain>
    </source>
</reference>
<proteinExistence type="predicted"/>
<keyword evidence="2" id="KW-1185">Reference proteome</keyword>
<dbReference type="OrthoDB" id="3659232at2"/>
<dbReference type="RefSeq" id="WP_109948185.1">
    <property type="nucleotide sequence ID" value="NZ_QGSV01000453.1"/>
</dbReference>
<evidence type="ECO:0000313" key="2">
    <source>
        <dbReference type="Proteomes" id="UP000245683"/>
    </source>
</evidence>
<dbReference type="Proteomes" id="UP000245683">
    <property type="component" value="Unassembled WGS sequence"/>
</dbReference>
<organism evidence="1 2">
    <name type="scientific">Micromonospora globispora</name>
    <dbReference type="NCBI Taxonomy" id="1450148"/>
    <lineage>
        <taxon>Bacteria</taxon>
        <taxon>Bacillati</taxon>
        <taxon>Actinomycetota</taxon>
        <taxon>Actinomycetes</taxon>
        <taxon>Micromonosporales</taxon>
        <taxon>Micromonosporaceae</taxon>
        <taxon>Micromonospora</taxon>
    </lineage>
</organism>
<comment type="caution">
    <text evidence="1">The sequence shown here is derived from an EMBL/GenBank/DDBJ whole genome shotgun (WGS) entry which is preliminary data.</text>
</comment>
<gene>
    <name evidence="1" type="ORF">DLJ46_31850</name>
</gene>